<accession>A0A3B0SFQ6</accession>
<sequence length="50" mass="5978">MLFPHFPHFAFHAVGIWSKGGCFKPAHYIKLYISRKYDKCNFNIVHLCYM</sequence>
<dbReference type="AlphaFoldDB" id="A0A3B0SFQ6"/>
<reference evidence="1" key="1">
    <citation type="submission" date="2018-06" db="EMBL/GenBank/DDBJ databases">
        <authorList>
            <person name="Zhirakovskaya E."/>
        </authorList>
    </citation>
    <scope>NUCLEOTIDE SEQUENCE</scope>
</reference>
<gene>
    <name evidence="1" type="ORF">MNBD_ALPHA01-1436</name>
</gene>
<dbReference type="EMBL" id="UOEJ01000145">
    <property type="protein sequence ID" value="VAW01352.1"/>
    <property type="molecule type" value="Genomic_DNA"/>
</dbReference>
<organism evidence="1">
    <name type="scientific">hydrothermal vent metagenome</name>
    <dbReference type="NCBI Taxonomy" id="652676"/>
    <lineage>
        <taxon>unclassified sequences</taxon>
        <taxon>metagenomes</taxon>
        <taxon>ecological metagenomes</taxon>
    </lineage>
</organism>
<name>A0A3B0SFQ6_9ZZZZ</name>
<evidence type="ECO:0000313" key="1">
    <source>
        <dbReference type="EMBL" id="VAW01352.1"/>
    </source>
</evidence>
<proteinExistence type="predicted"/>
<protein>
    <submittedName>
        <fullName evidence="1">Uncharacterized protein</fullName>
    </submittedName>
</protein>